<feature type="non-terminal residue" evidence="2">
    <location>
        <position position="73"/>
    </location>
</feature>
<keyword evidence="1" id="KW-0175">Coiled coil</keyword>
<protein>
    <submittedName>
        <fullName evidence="2">Uncharacterized protein</fullName>
    </submittedName>
</protein>
<organism evidence="2">
    <name type="scientific">marine metagenome</name>
    <dbReference type="NCBI Taxonomy" id="408172"/>
    <lineage>
        <taxon>unclassified sequences</taxon>
        <taxon>metagenomes</taxon>
        <taxon>ecological metagenomes</taxon>
    </lineage>
</organism>
<name>A0A383ATE4_9ZZZZ</name>
<reference evidence="2" key="1">
    <citation type="submission" date="2018-05" db="EMBL/GenBank/DDBJ databases">
        <authorList>
            <person name="Lanie J.A."/>
            <person name="Ng W.-L."/>
            <person name="Kazmierczak K.M."/>
            <person name="Andrzejewski T.M."/>
            <person name="Davidsen T.M."/>
            <person name="Wayne K.J."/>
            <person name="Tettelin H."/>
            <person name="Glass J.I."/>
            <person name="Rusch D."/>
            <person name="Podicherti R."/>
            <person name="Tsui H.-C.T."/>
            <person name="Winkler M.E."/>
        </authorList>
    </citation>
    <scope>NUCLEOTIDE SEQUENCE</scope>
</reference>
<sequence length="73" mass="8332">MKKGDMLINLKEVFRDDPAVLQKILTYETTIEEANQKLENAINKITMTKVDLGKTIDSRVDILKIVDEGKIKI</sequence>
<dbReference type="EMBL" id="UINC01194728">
    <property type="protein sequence ID" value="SVE10954.1"/>
    <property type="molecule type" value="Genomic_DNA"/>
</dbReference>
<evidence type="ECO:0000256" key="1">
    <source>
        <dbReference type="SAM" id="Coils"/>
    </source>
</evidence>
<proteinExistence type="predicted"/>
<feature type="coiled-coil region" evidence="1">
    <location>
        <begin position="24"/>
        <end position="51"/>
    </location>
</feature>
<gene>
    <name evidence="2" type="ORF">METZ01_LOCUS463808</name>
</gene>
<accession>A0A383ATE4</accession>
<evidence type="ECO:0000313" key="2">
    <source>
        <dbReference type="EMBL" id="SVE10954.1"/>
    </source>
</evidence>
<dbReference type="AlphaFoldDB" id="A0A383ATE4"/>